<accession>A0A1F7I6S0</accession>
<dbReference type="InterPro" id="IPR052913">
    <property type="entry name" value="Glycopeptide_resist_protein"/>
</dbReference>
<dbReference type="Proteomes" id="UP000179024">
    <property type="component" value="Unassembled WGS sequence"/>
</dbReference>
<organism evidence="1 2">
    <name type="scientific">Candidatus Roizmanbacteria bacterium RIFCSPHIGHO2_12_FULL_44_10</name>
    <dbReference type="NCBI Taxonomy" id="1802054"/>
    <lineage>
        <taxon>Bacteria</taxon>
        <taxon>Candidatus Roizmaniibacteriota</taxon>
    </lineage>
</organism>
<name>A0A1F7I6S0_9BACT</name>
<dbReference type="PANTHER" id="PTHR35788:SF1">
    <property type="entry name" value="EXPORTED PROTEIN"/>
    <property type="match status" value="1"/>
</dbReference>
<evidence type="ECO:0000313" key="1">
    <source>
        <dbReference type="EMBL" id="OGK39070.1"/>
    </source>
</evidence>
<reference evidence="1 2" key="1">
    <citation type="journal article" date="2016" name="Nat. Commun.">
        <title>Thousands of microbial genomes shed light on interconnected biogeochemical processes in an aquifer system.</title>
        <authorList>
            <person name="Anantharaman K."/>
            <person name="Brown C.T."/>
            <person name="Hug L.A."/>
            <person name="Sharon I."/>
            <person name="Castelle C.J."/>
            <person name="Probst A.J."/>
            <person name="Thomas B.C."/>
            <person name="Singh A."/>
            <person name="Wilkins M.J."/>
            <person name="Karaoz U."/>
            <person name="Brodie E.L."/>
            <person name="Williams K.H."/>
            <person name="Hubbard S.S."/>
            <person name="Banfield J.F."/>
        </authorList>
    </citation>
    <scope>NUCLEOTIDE SEQUENCE [LARGE SCALE GENOMIC DNA]</scope>
</reference>
<dbReference type="AlphaFoldDB" id="A0A1F7I6S0"/>
<evidence type="ECO:0008006" key="3">
    <source>
        <dbReference type="Google" id="ProtNLM"/>
    </source>
</evidence>
<dbReference type="PANTHER" id="PTHR35788">
    <property type="entry name" value="EXPORTED PROTEIN-RELATED"/>
    <property type="match status" value="1"/>
</dbReference>
<protein>
    <recommendedName>
        <fullName evidence="3">Peptidoglycan binding domain-containing protein</fullName>
    </recommendedName>
</protein>
<gene>
    <name evidence="1" type="ORF">A3F34_02605</name>
</gene>
<sequence>MNNLGIVEKIGEGSSTFRGSAAERVHNVELSAIKLNGTLIPPGEVFSYNKSVGDISSATGFKQALVIKGGKTVLGDGGGVCQDSTTMFRAALDAGLPIVERHAHGYRVRYYEQDRKPGFDATIYSPSIDFRFKNDTKSHILIQSTVNRATSSLTFSLYGKNDGRKVTLSDATIYGVTSPPATVYQDDPGLKRGITKQVEWAAPGTKSTFHYKVTSAQGKIIQEKDFYSAYRPWRAVYLVGTAD</sequence>
<proteinExistence type="predicted"/>
<evidence type="ECO:0000313" key="2">
    <source>
        <dbReference type="Proteomes" id="UP000179024"/>
    </source>
</evidence>
<comment type="caution">
    <text evidence="1">The sequence shown here is derived from an EMBL/GenBank/DDBJ whole genome shotgun (WGS) entry which is preliminary data.</text>
</comment>
<dbReference type="Pfam" id="PF04294">
    <property type="entry name" value="VanW"/>
    <property type="match status" value="1"/>
</dbReference>
<dbReference type="EMBL" id="MGAE01000027">
    <property type="protein sequence ID" value="OGK39070.1"/>
    <property type="molecule type" value="Genomic_DNA"/>
</dbReference>
<dbReference type="InterPro" id="IPR007391">
    <property type="entry name" value="Vancomycin_resist_VanW"/>
</dbReference>